<gene>
    <name evidence="4" type="ORF">BJP37_31835</name>
</gene>
<name>A0A1U7NAH5_9CYAN</name>
<feature type="binding site" evidence="2">
    <location>
        <position position="263"/>
    </location>
    <ligand>
        <name>substrate</name>
    </ligand>
</feature>
<evidence type="ECO:0000313" key="5">
    <source>
        <dbReference type="Proteomes" id="UP000186657"/>
    </source>
</evidence>
<feature type="binding site" evidence="2">
    <location>
        <position position="159"/>
    </location>
    <ligand>
        <name>substrate</name>
    </ligand>
</feature>
<evidence type="ECO:0000256" key="2">
    <source>
        <dbReference type="PIRSR" id="PIRSR620023-2"/>
    </source>
</evidence>
<dbReference type="PANTHER" id="PTHR21015:SF22">
    <property type="entry name" value="GLYCOSYLTRANSFERASE"/>
    <property type="match status" value="1"/>
</dbReference>
<feature type="domain" description="Glycosyl transferase family 28 C-terminal" evidence="3">
    <location>
        <begin position="190"/>
        <end position="324"/>
    </location>
</feature>
<dbReference type="GO" id="GO:0016787">
    <property type="term" value="F:hydrolase activity"/>
    <property type="evidence" value="ECO:0007669"/>
    <property type="project" value="UniProtKB-KW"/>
</dbReference>
<accession>A0A1U7NAH5</accession>
<dbReference type="Pfam" id="PF04101">
    <property type="entry name" value="Glyco_tran_28_C"/>
    <property type="match status" value="1"/>
</dbReference>
<evidence type="ECO:0000256" key="1">
    <source>
        <dbReference type="PIRSR" id="PIRSR620023-1"/>
    </source>
</evidence>
<evidence type="ECO:0000259" key="3">
    <source>
        <dbReference type="Pfam" id="PF04101"/>
    </source>
</evidence>
<keyword evidence="4" id="KW-0378">Hydrolase</keyword>
<protein>
    <submittedName>
        <fullName evidence="4">UDP-2,4-diacetamido-2,4, 6-trideoxy-beta-L-altropyranose hydrolase</fullName>
    </submittedName>
</protein>
<evidence type="ECO:0000313" key="4">
    <source>
        <dbReference type="EMBL" id="OLT62948.1"/>
    </source>
</evidence>
<dbReference type="PANTHER" id="PTHR21015">
    <property type="entry name" value="UDP-N-ACETYLGLUCOSAMINE--N-ACETYLMURAMYL-(PENTAPEPTIDE) PYROPHOSPHORYL-UNDECAPRENOL N-ACETYLGLUCOSAMINE TRANSFERASE 1"/>
    <property type="match status" value="1"/>
</dbReference>
<reference evidence="4 5" key="1">
    <citation type="submission" date="2016-10" db="EMBL/GenBank/DDBJ databases">
        <title>Comparative genomics uncovers the prolific and rare metabolic potential of the cyanobacterial genus Moorea.</title>
        <authorList>
            <person name="Leao T."/>
            <person name="Castelao G."/>
            <person name="Korobeynikov A."/>
            <person name="Monroe E.A."/>
            <person name="Podell S."/>
            <person name="Glukhov E."/>
            <person name="Allen E."/>
            <person name="Gerwick W.H."/>
            <person name="Gerwick L."/>
        </authorList>
    </citation>
    <scope>NUCLEOTIDE SEQUENCE [LARGE SCALE GENOMIC DNA]</scope>
    <source>
        <strain evidence="4 5">PNG5-198</strain>
    </source>
</reference>
<dbReference type="InterPro" id="IPR007235">
    <property type="entry name" value="Glyco_trans_28_C"/>
</dbReference>
<dbReference type="AlphaFoldDB" id="A0A1U7NAH5"/>
<dbReference type="SUPFAM" id="SSF53756">
    <property type="entry name" value="UDP-Glycosyltransferase/glycogen phosphorylase"/>
    <property type="match status" value="1"/>
</dbReference>
<dbReference type="GO" id="GO:0016758">
    <property type="term" value="F:hexosyltransferase activity"/>
    <property type="evidence" value="ECO:0007669"/>
    <property type="project" value="InterPro"/>
</dbReference>
<comment type="caution">
    <text evidence="4">The sequence shown here is derived from an EMBL/GenBank/DDBJ whole genome shotgun (WGS) entry which is preliminary data.</text>
</comment>
<feature type="active site" description="Proton acceptor" evidence="1">
    <location>
        <position position="21"/>
    </location>
</feature>
<dbReference type="Proteomes" id="UP000186657">
    <property type="component" value="Unassembled WGS sequence"/>
</dbReference>
<dbReference type="Gene3D" id="3.40.50.2000">
    <property type="entry name" value="Glycogen Phosphorylase B"/>
    <property type="match status" value="1"/>
</dbReference>
<sequence length="348" mass="38475">MEIKQNLLIRADASPKIGTGHVMRCLALAQAWLEAGGQVTLLMGTAAPKLEARLQAEGIQVTHLSVPLGTEEDAEQTIGQAKALGATWVVVDGYNFGADYQRVIKDAGLRLLFIDDYGHAAHYWADLVLNQNVYAHEGLYPKRESYTKLLLGTQYTLLRKEFWPWQGWQRQIPTVARKVLVTLGGADPDNVTLKVIQALQQVKVEGLEAVVVVGGSNPYYEQLQAAVHDSGAAITLKYNVTNMPELMAWADIAIAAGGSTCWELAFMGLPSLIIILADNQRAIAQKLDERCAAVSLGWHDQVIPEQIAESVAQILLSKKLRWEVHQTSKSLVDAEDQFKVIRMLFFFK</sequence>
<dbReference type="NCBIfam" id="TIGR03590">
    <property type="entry name" value="PseG"/>
    <property type="match status" value="1"/>
</dbReference>
<proteinExistence type="predicted"/>
<dbReference type="Gene3D" id="3.40.50.11190">
    <property type="match status" value="1"/>
</dbReference>
<organism evidence="4 5">
    <name type="scientific">Moorena bouillonii PNG</name>
    <dbReference type="NCBI Taxonomy" id="568701"/>
    <lineage>
        <taxon>Bacteria</taxon>
        <taxon>Bacillati</taxon>
        <taxon>Cyanobacteriota</taxon>
        <taxon>Cyanophyceae</taxon>
        <taxon>Coleofasciculales</taxon>
        <taxon>Coleofasciculaceae</taxon>
        <taxon>Moorena</taxon>
    </lineage>
</organism>
<keyword evidence="5" id="KW-1185">Reference proteome</keyword>
<dbReference type="InterPro" id="IPR020023">
    <property type="entry name" value="PseG"/>
</dbReference>
<dbReference type="EMBL" id="MKZS01000001">
    <property type="protein sequence ID" value="OLT62948.1"/>
    <property type="molecule type" value="Genomic_DNA"/>
</dbReference>
<dbReference type="RefSeq" id="WP_075905485.1">
    <property type="nucleotide sequence ID" value="NZ_MKZS01000001.1"/>
</dbReference>